<proteinExistence type="inferred from homology"/>
<dbReference type="SUPFAM" id="SSF51735">
    <property type="entry name" value="NAD(P)-binding Rossmann-fold domains"/>
    <property type="match status" value="1"/>
</dbReference>
<dbReference type="Proteomes" id="UP000186594">
    <property type="component" value="Unassembled WGS sequence"/>
</dbReference>
<protein>
    <submittedName>
        <fullName evidence="2">Putative oxidoreductase</fullName>
    </submittedName>
</protein>
<name>A0A1U7LT89_NEOID</name>
<evidence type="ECO:0000313" key="3">
    <source>
        <dbReference type="Proteomes" id="UP000186594"/>
    </source>
</evidence>
<dbReference type="CDD" id="cd05325">
    <property type="entry name" value="carb_red_sniffer_like_SDR_c"/>
    <property type="match status" value="1"/>
</dbReference>
<reference evidence="2 3" key="1">
    <citation type="submission" date="2016-04" db="EMBL/GenBank/DDBJ databases">
        <title>Evolutionary innovation and constraint leading to complex multicellularity in the Ascomycota.</title>
        <authorList>
            <person name="Cisse O."/>
            <person name="Nguyen A."/>
            <person name="Hewitt D.A."/>
            <person name="Jedd G."/>
            <person name="Stajich J.E."/>
        </authorList>
    </citation>
    <scope>NUCLEOTIDE SEQUENCE [LARGE SCALE GENOMIC DNA]</scope>
    <source>
        <strain evidence="2 3">DAH-3</strain>
    </source>
</reference>
<evidence type="ECO:0000313" key="2">
    <source>
        <dbReference type="EMBL" id="OLL25877.1"/>
    </source>
</evidence>
<sequence length="274" mass="29209">MGCNPSSLRNQFKDPAIPISKSIHSASPVMSSYLVTGASRGLGAEFVRQLVLSPKSTIVYAAARNPHSSADLKEIKKIDKDGKLVFLTIDIDDEASITAAVKAVEQQSGGLDVLINCAGIASLQKIQDLTGEELLRLLKTNVVGTHLVTRALLSLIKKGSGKKIVNMCALFYCSWINTYSSSYTGSIGGSNALRCGGYATSKTALNAITVRWAKEHQDLAIFIVHPGWVKTDMGGSDAALEKDVSIKGMLEVIEKTGREGSGTSLGYDGSTLQW</sequence>
<dbReference type="OrthoDB" id="5296at2759"/>
<accession>A0A1U7LT89</accession>
<dbReference type="PRINTS" id="PR00080">
    <property type="entry name" value="SDRFAMILY"/>
</dbReference>
<dbReference type="Gene3D" id="3.40.50.720">
    <property type="entry name" value="NAD(P)-binding Rossmann-like Domain"/>
    <property type="match status" value="1"/>
</dbReference>
<gene>
    <name evidence="2" type="ORF">NEOLI_001394</name>
</gene>
<dbReference type="PRINTS" id="PR00081">
    <property type="entry name" value="GDHRDH"/>
</dbReference>
<dbReference type="PANTHER" id="PTHR45458">
    <property type="entry name" value="SHORT-CHAIN DEHYDROGENASE/REDUCTASE SDR"/>
    <property type="match status" value="1"/>
</dbReference>
<dbReference type="PANTHER" id="PTHR45458:SF1">
    <property type="entry name" value="SHORT CHAIN DEHYDROGENASE"/>
    <property type="match status" value="1"/>
</dbReference>
<dbReference type="Pfam" id="PF00106">
    <property type="entry name" value="adh_short"/>
    <property type="match status" value="1"/>
</dbReference>
<dbReference type="InterPro" id="IPR002347">
    <property type="entry name" value="SDR_fam"/>
</dbReference>
<dbReference type="InterPro" id="IPR036291">
    <property type="entry name" value="NAD(P)-bd_dom_sf"/>
</dbReference>
<dbReference type="GO" id="GO:0016616">
    <property type="term" value="F:oxidoreductase activity, acting on the CH-OH group of donors, NAD or NADP as acceptor"/>
    <property type="evidence" value="ECO:0007669"/>
    <property type="project" value="TreeGrafter"/>
</dbReference>
<comment type="similarity">
    <text evidence="1">Belongs to the short-chain dehydrogenases/reductases (SDR) family.</text>
</comment>
<keyword evidence="3" id="KW-1185">Reference proteome</keyword>
<dbReference type="AlphaFoldDB" id="A0A1U7LT89"/>
<comment type="caution">
    <text evidence="2">The sequence shown here is derived from an EMBL/GenBank/DDBJ whole genome shotgun (WGS) entry which is preliminary data.</text>
</comment>
<dbReference type="OMA" id="FWASIEQ"/>
<dbReference type="EMBL" id="LXFE01000294">
    <property type="protein sequence ID" value="OLL25877.1"/>
    <property type="molecule type" value="Genomic_DNA"/>
</dbReference>
<dbReference type="InterPro" id="IPR052184">
    <property type="entry name" value="SDR_enzymes"/>
</dbReference>
<evidence type="ECO:0000256" key="1">
    <source>
        <dbReference type="RuleBase" id="RU000363"/>
    </source>
</evidence>
<organism evidence="2 3">
    <name type="scientific">Neolecta irregularis (strain DAH-3)</name>
    <dbReference type="NCBI Taxonomy" id="1198029"/>
    <lineage>
        <taxon>Eukaryota</taxon>
        <taxon>Fungi</taxon>
        <taxon>Dikarya</taxon>
        <taxon>Ascomycota</taxon>
        <taxon>Taphrinomycotina</taxon>
        <taxon>Neolectales</taxon>
        <taxon>Neolectaceae</taxon>
        <taxon>Neolecta</taxon>
    </lineage>
</organism>